<sequence>MNLEKLKTIAKEGAVANVFLTGEVNGFIITIATKSGEEETLTTARNPNEPRVFANPVIAFSLLNELGLSNGSFRLNHWNKETQPTRTRLDRKKALKETHQKAEYNRWFENEVKLSLQEADSPKSEWGSNEEVRLQMEQERQKILSRINNP</sequence>
<gene>
    <name evidence="1" type="ORF">QJV33_00200</name>
</gene>
<protein>
    <submittedName>
        <fullName evidence="1">Uncharacterized protein</fullName>
    </submittedName>
</protein>
<comment type="caution">
    <text evidence="1">The sequence shown here is derived from an EMBL/GenBank/DDBJ whole genome shotgun (WGS) entry which is preliminary data.</text>
</comment>
<evidence type="ECO:0000313" key="2">
    <source>
        <dbReference type="Proteomes" id="UP001431775"/>
    </source>
</evidence>
<reference evidence="1" key="1">
    <citation type="submission" date="2023-05" db="EMBL/GenBank/DDBJ databases">
        <title>Whole genome sequence of Commensalibacter sp.</title>
        <authorList>
            <person name="Charoenyingcharoen P."/>
            <person name="Yukphan P."/>
        </authorList>
    </citation>
    <scope>NUCLEOTIDE SEQUENCE</scope>
    <source>
        <strain evidence="1">TBRC 10068</strain>
    </source>
</reference>
<dbReference type="Gene3D" id="6.20.450.20">
    <property type="match status" value="1"/>
</dbReference>
<dbReference type="EMBL" id="JASBAN010000001">
    <property type="protein sequence ID" value="MDI2111723.1"/>
    <property type="molecule type" value="Genomic_DNA"/>
</dbReference>
<proteinExistence type="predicted"/>
<dbReference type="RefSeq" id="WP_281461415.1">
    <property type="nucleotide sequence ID" value="NZ_JASBAN010000001.1"/>
</dbReference>
<organism evidence="1 2">
    <name type="scientific">Commensalibacter nepenthis</name>
    <dbReference type="NCBI Taxonomy" id="3043872"/>
    <lineage>
        <taxon>Bacteria</taxon>
        <taxon>Pseudomonadati</taxon>
        <taxon>Pseudomonadota</taxon>
        <taxon>Alphaproteobacteria</taxon>
        <taxon>Acetobacterales</taxon>
        <taxon>Acetobacteraceae</taxon>
    </lineage>
</organism>
<evidence type="ECO:0000313" key="1">
    <source>
        <dbReference type="EMBL" id="MDI2111723.1"/>
    </source>
</evidence>
<name>A0ABT6Q659_9PROT</name>
<keyword evidence="2" id="KW-1185">Reference proteome</keyword>
<dbReference type="Proteomes" id="UP001431775">
    <property type="component" value="Unassembled WGS sequence"/>
</dbReference>
<accession>A0ABT6Q659</accession>